<dbReference type="KEGG" id="rhoz:GXP67_28540"/>
<evidence type="ECO:0000313" key="1">
    <source>
        <dbReference type="EMBL" id="QHT70320.1"/>
    </source>
</evidence>
<proteinExistence type="predicted"/>
<name>A0A6C0GS65_9BACT</name>
<protein>
    <submittedName>
        <fullName evidence="1">Uncharacterized protein</fullName>
    </submittedName>
</protein>
<sequence length="113" mass="13265">MIDKQLLKEKLNSGFLPHKEKYGNISLQYFNSNDFIVPESEQVIVIIKDRREDFTDAAEFFMQSVLYYGIYFGQQFDQNYLRGSLLDDFKFISLVDAQSIVEDFLSTLLKKTI</sequence>
<keyword evidence="2" id="KW-1185">Reference proteome</keyword>
<evidence type="ECO:0000313" key="2">
    <source>
        <dbReference type="Proteomes" id="UP000480178"/>
    </source>
</evidence>
<dbReference type="Proteomes" id="UP000480178">
    <property type="component" value="Chromosome"/>
</dbReference>
<dbReference type="EMBL" id="CP048222">
    <property type="protein sequence ID" value="QHT70320.1"/>
    <property type="molecule type" value="Genomic_DNA"/>
</dbReference>
<dbReference type="RefSeq" id="WP_162446299.1">
    <property type="nucleotide sequence ID" value="NZ_CP048222.1"/>
</dbReference>
<accession>A0A6C0GS65</accession>
<reference evidence="1 2" key="1">
    <citation type="submission" date="2020-01" db="EMBL/GenBank/DDBJ databases">
        <authorList>
            <person name="Kim M.K."/>
        </authorList>
    </citation>
    <scope>NUCLEOTIDE SEQUENCE [LARGE SCALE GENOMIC DNA]</scope>
    <source>
        <strain evidence="1 2">172606-1</strain>
    </source>
</reference>
<gene>
    <name evidence="1" type="ORF">GXP67_28540</name>
</gene>
<dbReference type="AlphaFoldDB" id="A0A6C0GS65"/>
<organism evidence="1 2">
    <name type="scientific">Rhodocytophaga rosea</name>
    <dbReference type="NCBI Taxonomy" id="2704465"/>
    <lineage>
        <taxon>Bacteria</taxon>
        <taxon>Pseudomonadati</taxon>
        <taxon>Bacteroidota</taxon>
        <taxon>Cytophagia</taxon>
        <taxon>Cytophagales</taxon>
        <taxon>Rhodocytophagaceae</taxon>
        <taxon>Rhodocytophaga</taxon>
    </lineage>
</organism>